<keyword evidence="3" id="KW-1185">Reference proteome</keyword>
<dbReference type="RefSeq" id="XP_005366999.1">
    <property type="nucleotide sequence ID" value="XM_005366942.3"/>
</dbReference>
<evidence type="ECO:0000256" key="2">
    <source>
        <dbReference type="SAM" id="MobiDB-lite"/>
    </source>
</evidence>
<keyword evidence="1" id="KW-0040">ANK repeat</keyword>
<dbReference type="Pfam" id="PF12796">
    <property type="entry name" value="Ank_2"/>
    <property type="match status" value="2"/>
</dbReference>
<proteinExistence type="predicted"/>
<dbReference type="PANTHER" id="PTHR24147:SF73">
    <property type="entry name" value="POTE ANKYRIN DOMAIN FAMILY, MEMBER G LIKE"/>
    <property type="match status" value="1"/>
</dbReference>
<evidence type="ECO:0000313" key="4">
    <source>
        <dbReference type="RefSeq" id="XP_005366999.1"/>
    </source>
</evidence>
<evidence type="ECO:0000313" key="3">
    <source>
        <dbReference type="Proteomes" id="UP000694915"/>
    </source>
</evidence>
<evidence type="ECO:0000256" key="1">
    <source>
        <dbReference type="PROSITE-ProRule" id="PRU00023"/>
    </source>
</evidence>
<dbReference type="PANTHER" id="PTHR24147">
    <property type="entry name" value="ANKYRIN REPEAT DOMAIN 36-RELATED"/>
    <property type="match status" value="1"/>
</dbReference>
<dbReference type="Gene3D" id="1.25.40.20">
    <property type="entry name" value="Ankyrin repeat-containing domain"/>
    <property type="match status" value="2"/>
</dbReference>
<dbReference type="InterPro" id="IPR002110">
    <property type="entry name" value="Ankyrin_rpt"/>
</dbReference>
<accession>A0ABM0LIR5</accession>
<reference evidence="4" key="1">
    <citation type="submission" date="2025-08" db="UniProtKB">
        <authorList>
            <consortium name="RefSeq"/>
        </authorList>
    </citation>
    <scope>IDENTIFICATION</scope>
</reference>
<dbReference type="PROSITE" id="PS50297">
    <property type="entry name" value="ANK_REP_REGION"/>
    <property type="match status" value="4"/>
</dbReference>
<feature type="compositionally biased region" description="Basic and acidic residues" evidence="2">
    <location>
        <begin position="425"/>
        <end position="434"/>
    </location>
</feature>
<sequence length="601" mass="67740">MFSTLRKLFCFMKEPKTPLGFCDGPSSKRETLFCCNCRTIVYQQPYEGENEFHQAVCSGHLKVALRLLAKEGFHVNDEDERKRTALHFACFHGHLNLVYFLLFNECEINVLDDKSSTPLMKAVQSLETEIVFVLLDNGADPNIKNCNGQTAIHLAVYGDNIEIASSLLEFGGNIEETTEDGLTPLMLALQERKLLIAEYLITKGANIHVRDGHQRTTLMYGVKWDCPDIVELLLKGGVDHTLRDEFRWSALQYAVVGKRKVRRLIFRHVDSLFSRTHNSFIGNQPKDIFSRGHQFNSESPISMCSRTEDRVNFETQQDTPENILQTGTDDLQTMASKQYENTETQEVWAEKCPHPELRDYSHQISKPETEPQQSQPVWAYKCLHPELRDSVHQISIPKTEPQQLQGDTNFSEEIDEEIQEYKMEKEESLDRIEENPEFDASTDTPQSSNMDIDEEKNVLRHLEKNICPPVASGVLHSCTSAVPEAVHRTVPLKAAKAEFKCFVTSSWSTLAHVLAVCRAAFAHQLLGPAQAGRSASSYPSVIWTTTQARGLLHSCFPGPPYPSLLTNPLPLCCPSTLNSTKVFRLDVSVLSSNAYSADTGL</sequence>
<feature type="region of interest" description="Disordered" evidence="2">
    <location>
        <begin position="425"/>
        <end position="449"/>
    </location>
</feature>
<dbReference type="PRINTS" id="PR01415">
    <property type="entry name" value="ANKYRIN"/>
</dbReference>
<feature type="repeat" description="ANK" evidence="1">
    <location>
        <begin position="180"/>
        <end position="212"/>
    </location>
</feature>
<name>A0ABM0LIR5_MICOH</name>
<dbReference type="InterPro" id="IPR050657">
    <property type="entry name" value="Ankyrin_repeat_domain"/>
</dbReference>
<feature type="repeat" description="ANK" evidence="1">
    <location>
        <begin position="147"/>
        <end position="179"/>
    </location>
</feature>
<dbReference type="SMART" id="SM00248">
    <property type="entry name" value="ANK"/>
    <property type="match status" value="6"/>
</dbReference>
<dbReference type="Proteomes" id="UP000694915">
    <property type="component" value="Unplaced"/>
</dbReference>
<feature type="repeat" description="ANK" evidence="1">
    <location>
        <begin position="81"/>
        <end position="113"/>
    </location>
</feature>
<dbReference type="GeneID" id="101983107"/>
<protein>
    <submittedName>
        <fullName evidence="4">Ankyrin repeat domain-containing protein 20A4-like</fullName>
    </submittedName>
</protein>
<dbReference type="PROSITE" id="PS50088">
    <property type="entry name" value="ANK_REPEAT"/>
    <property type="match status" value="5"/>
</dbReference>
<dbReference type="SUPFAM" id="SSF48403">
    <property type="entry name" value="Ankyrin repeat"/>
    <property type="match status" value="1"/>
</dbReference>
<gene>
    <name evidence="4" type="primary">LOC101983107</name>
</gene>
<dbReference type="InterPro" id="IPR036770">
    <property type="entry name" value="Ankyrin_rpt-contain_sf"/>
</dbReference>
<feature type="repeat" description="ANK" evidence="1">
    <location>
        <begin position="114"/>
        <end position="146"/>
    </location>
</feature>
<feature type="repeat" description="ANK" evidence="1">
    <location>
        <begin position="47"/>
        <end position="80"/>
    </location>
</feature>
<organism evidence="3 4">
    <name type="scientific">Microtus ochrogaster</name>
    <name type="common">Prairie vole</name>
    <dbReference type="NCBI Taxonomy" id="79684"/>
    <lineage>
        <taxon>Eukaryota</taxon>
        <taxon>Metazoa</taxon>
        <taxon>Chordata</taxon>
        <taxon>Craniata</taxon>
        <taxon>Vertebrata</taxon>
        <taxon>Euteleostomi</taxon>
        <taxon>Mammalia</taxon>
        <taxon>Eutheria</taxon>
        <taxon>Euarchontoglires</taxon>
        <taxon>Glires</taxon>
        <taxon>Rodentia</taxon>
        <taxon>Myomorpha</taxon>
        <taxon>Muroidea</taxon>
        <taxon>Cricetidae</taxon>
        <taxon>Arvicolinae</taxon>
        <taxon>Microtus</taxon>
    </lineage>
</organism>